<evidence type="ECO:0000256" key="1">
    <source>
        <dbReference type="ARBA" id="ARBA00023125"/>
    </source>
</evidence>
<dbReference type="PANTHER" id="PTHR46558">
    <property type="entry name" value="TRACRIPTIONAL REGULATORY PROTEIN-RELATED-RELATED"/>
    <property type="match status" value="1"/>
</dbReference>
<dbReference type="Pfam" id="PF01381">
    <property type="entry name" value="HTH_3"/>
    <property type="match status" value="1"/>
</dbReference>
<dbReference type="SMART" id="SM00530">
    <property type="entry name" value="HTH_XRE"/>
    <property type="match status" value="1"/>
</dbReference>
<dbReference type="PANTHER" id="PTHR46558:SF4">
    <property type="entry name" value="DNA-BIDING PHAGE PROTEIN"/>
    <property type="match status" value="1"/>
</dbReference>
<keyword evidence="1" id="KW-0238">DNA-binding</keyword>
<dbReference type="Proteomes" id="UP000878956">
    <property type="component" value="Unassembled WGS sequence"/>
</dbReference>
<feature type="domain" description="HTH cro/C1-type" evidence="2">
    <location>
        <begin position="6"/>
        <end position="60"/>
    </location>
</feature>
<dbReference type="SUPFAM" id="SSF47413">
    <property type="entry name" value="lambda repressor-like DNA-binding domains"/>
    <property type="match status" value="1"/>
</dbReference>
<dbReference type="InterPro" id="IPR010982">
    <property type="entry name" value="Lambda_DNA-bd_dom_sf"/>
</dbReference>
<dbReference type="EMBL" id="DAEPXK010000008">
    <property type="protein sequence ID" value="HBH1541543.1"/>
    <property type="molecule type" value="Genomic_DNA"/>
</dbReference>
<proteinExistence type="predicted"/>
<evidence type="ECO:0000313" key="3">
    <source>
        <dbReference type="EMBL" id="HBH1541543.1"/>
    </source>
</evidence>
<dbReference type="Gene3D" id="1.10.260.40">
    <property type="entry name" value="lambda repressor-like DNA-binding domains"/>
    <property type="match status" value="1"/>
</dbReference>
<evidence type="ECO:0000259" key="2">
    <source>
        <dbReference type="PROSITE" id="PS50943"/>
    </source>
</evidence>
<sequence length="67" mass="7997">MNLDRLKELRESRGYTQQMLSTYINMSTSTYNDKEKGKTSFKIEELEKIAKLLKFTKEEIFELLDLD</sequence>
<name>A0AAN5VKT0_CLODI</name>
<dbReference type="GO" id="GO:0003677">
    <property type="term" value="F:DNA binding"/>
    <property type="evidence" value="ECO:0007669"/>
    <property type="project" value="UniProtKB-KW"/>
</dbReference>
<protein>
    <submittedName>
        <fullName evidence="3">Helix-turn-helix transcriptional regulator</fullName>
    </submittedName>
</protein>
<gene>
    <name evidence="3" type="ORF">KRM00_001004</name>
</gene>
<dbReference type="AlphaFoldDB" id="A0AAN5VKT0"/>
<dbReference type="PROSITE" id="PS50943">
    <property type="entry name" value="HTH_CROC1"/>
    <property type="match status" value="1"/>
</dbReference>
<organism evidence="3 4">
    <name type="scientific">Clostridioides difficile</name>
    <name type="common">Peptoclostridium difficile</name>
    <dbReference type="NCBI Taxonomy" id="1496"/>
    <lineage>
        <taxon>Bacteria</taxon>
        <taxon>Bacillati</taxon>
        <taxon>Bacillota</taxon>
        <taxon>Clostridia</taxon>
        <taxon>Peptostreptococcales</taxon>
        <taxon>Peptostreptococcaceae</taxon>
        <taxon>Clostridioides</taxon>
    </lineage>
</organism>
<reference evidence="3" key="2">
    <citation type="submission" date="2021-06" db="EMBL/GenBank/DDBJ databases">
        <authorList>
            <consortium name="NCBI Pathogen Detection Project"/>
        </authorList>
    </citation>
    <scope>NUCLEOTIDE SEQUENCE</scope>
    <source>
        <strain evidence="3">HN1000</strain>
    </source>
</reference>
<comment type="caution">
    <text evidence="3">The sequence shown here is derived from an EMBL/GenBank/DDBJ whole genome shotgun (WGS) entry which is preliminary data.</text>
</comment>
<reference evidence="3" key="1">
    <citation type="journal article" date="2018" name="Genome Biol.">
        <title>SKESA: strategic k-mer extension for scrupulous assemblies.</title>
        <authorList>
            <person name="Souvorov A."/>
            <person name="Agarwala R."/>
            <person name="Lipman D.J."/>
        </authorList>
    </citation>
    <scope>NUCLEOTIDE SEQUENCE</scope>
    <source>
        <strain evidence="3">HN1000</strain>
    </source>
</reference>
<dbReference type="InterPro" id="IPR001387">
    <property type="entry name" value="Cro/C1-type_HTH"/>
</dbReference>
<evidence type="ECO:0000313" key="4">
    <source>
        <dbReference type="Proteomes" id="UP000878956"/>
    </source>
</evidence>
<dbReference type="RefSeq" id="WP_021381328.1">
    <property type="nucleotide sequence ID" value="NZ_BIND01000094.1"/>
</dbReference>
<accession>A0AAN5VKT0</accession>
<dbReference type="CDD" id="cd00093">
    <property type="entry name" value="HTH_XRE"/>
    <property type="match status" value="1"/>
</dbReference>